<gene>
    <name evidence="2" type="ORF">EBH_0030350</name>
</gene>
<evidence type="ECO:0000313" key="3">
    <source>
        <dbReference type="Proteomes" id="UP000030750"/>
    </source>
</evidence>
<keyword evidence="1" id="KW-0812">Transmembrane</keyword>
<proteinExistence type="predicted"/>
<dbReference type="EMBL" id="HG710471">
    <property type="protein sequence ID" value="CDJ46731.1"/>
    <property type="molecule type" value="Genomic_DNA"/>
</dbReference>
<evidence type="ECO:0000256" key="1">
    <source>
        <dbReference type="SAM" id="Phobius"/>
    </source>
</evidence>
<dbReference type="VEuPathDB" id="ToxoDB:EBH_0030350"/>
<keyword evidence="3" id="KW-1185">Reference proteome</keyword>
<dbReference type="Proteomes" id="UP000030750">
    <property type="component" value="Unassembled WGS sequence"/>
</dbReference>
<name>U6L977_9EIME</name>
<protein>
    <submittedName>
        <fullName evidence="2">GTP-binding protein TypA, related, related</fullName>
    </submittedName>
</protein>
<dbReference type="OrthoDB" id="347573at2759"/>
<feature type="transmembrane region" description="Helical" evidence="1">
    <location>
        <begin position="223"/>
        <end position="246"/>
    </location>
</feature>
<reference evidence="2" key="2">
    <citation type="submission" date="2013-10" db="EMBL/GenBank/DDBJ databases">
        <authorList>
            <person name="Aslett M."/>
        </authorList>
    </citation>
    <scope>NUCLEOTIDE SEQUENCE [LARGE SCALE GENOMIC DNA]</scope>
    <source>
        <strain evidence="2">Houghton</strain>
    </source>
</reference>
<dbReference type="AlphaFoldDB" id="U6L977"/>
<sequence length="301" mass="32832">MTEVSWHDLDLLEAYEHKIYSRVRHTGTSVLLRLQNGEDPRTVFTPSGLPRSPPYPLCCKLSDLGELGPGIPLLFQFIKFLLLSSALNGLLSLAVSIAVYSHKAADAHTNCSTFNRVLLTAGCVEEKASESRIPAVTHLVMEHLTKTAGKQVYQLRDFALLLDGFPADAIDEEEIASFFCRSVLPNQPPESVVKVVIGFDARHYDEHVKLHESLKERLDILKALLWAAALGLCTASFCIAGMLIILNISLKNKDFTGTGIGLIKLVEDWIMSVNGSAIQDALSNPVGDNPPPATKTAGCII</sequence>
<reference evidence="2" key="1">
    <citation type="submission" date="2013-10" db="EMBL/GenBank/DDBJ databases">
        <title>Genomic analysis of the causative agents of coccidiosis in chickens.</title>
        <authorList>
            <person name="Reid A.J."/>
            <person name="Blake D."/>
            <person name="Billington K."/>
            <person name="Browne H."/>
            <person name="Dunn M."/>
            <person name="Hung S."/>
            <person name="Kawahara F."/>
            <person name="Miranda-Saavedra D."/>
            <person name="Mourier T."/>
            <person name="Nagra H."/>
            <person name="Otto T.D."/>
            <person name="Rawlings N."/>
            <person name="Sanchez A."/>
            <person name="Sanders M."/>
            <person name="Subramaniam C."/>
            <person name="Tay Y."/>
            <person name="Dear P."/>
            <person name="Doerig C."/>
            <person name="Gruber A."/>
            <person name="Parkinson J."/>
            <person name="Shirley M."/>
            <person name="Wan K.L."/>
            <person name="Berriman M."/>
            <person name="Tomley F."/>
            <person name="Pain A."/>
        </authorList>
    </citation>
    <scope>NUCLEOTIDE SEQUENCE [LARGE SCALE GENOMIC DNA]</scope>
    <source>
        <strain evidence="2">Houghton</strain>
    </source>
</reference>
<evidence type="ECO:0000313" key="2">
    <source>
        <dbReference type="EMBL" id="CDJ46731.1"/>
    </source>
</evidence>
<keyword evidence="1" id="KW-0472">Membrane</keyword>
<organism evidence="2 3">
    <name type="scientific">Eimeria brunetti</name>
    <dbReference type="NCBI Taxonomy" id="51314"/>
    <lineage>
        <taxon>Eukaryota</taxon>
        <taxon>Sar</taxon>
        <taxon>Alveolata</taxon>
        <taxon>Apicomplexa</taxon>
        <taxon>Conoidasida</taxon>
        <taxon>Coccidia</taxon>
        <taxon>Eucoccidiorida</taxon>
        <taxon>Eimeriorina</taxon>
        <taxon>Eimeriidae</taxon>
        <taxon>Eimeria</taxon>
    </lineage>
</organism>
<keyword evidence="1" id="KW-1133">Transmembrane helix</keyword>
<accession>U6L977</accession>